<dbReference type="Gene3D" id="2.60.40.10">
    <property type="entry name" value="Immunoglobulins"/>
    <property type="match status" value="10"/>
</dbReference>
<feature type="domain" description="Fibronectin type-III" evidence="3">
    <location>
        <begin position="953"/>
        <end position="1057"/>
    </location>
</feature>
<evidence type="ECO:0000256" key="1">
    <source>
        <dbReference type="ARBA" id="ARBA00022737"/>
    </source>
</evidence>
<feature type="domain" description="Fibronectin type-III" evidence="3">
    <location>
        <begin position="450"/>
        <end position="545"/>
    </location>
</feature>
<dbReference type="STRING" id="46731.A0A3M6UK25"/>
<evidence type="ECO:0000313" key="4">
    <source>
        <dbReference type="EMBL" id="RMX54031.1"/>
    </source>
</evidence>
<feature type="non-terminal residue" evidence="4">
    <location>
        <position position="1"/>
    </location>
</feature>
<feature type="transmembrane region" description="Helical" evidence="2">
    <location>
        <begin position="1320"/>
        <end position="1342"/>
    </location>
</feature>
<feature type="transmembrane region" description="Helical" evidence="2">
    <location>
        <begin position="1186"/>
        <end position="1208"/>
    </location>
</feature>
<feature type="domain" description="Fibronectin type-III" evidence="3">
    <location>
        <begin position="856"/>
        <end position="950"/>
    </location>
</feature>
<dbReference type="SUPFAM" id="SSF49265">
    <property type="entry name" value="Fibronectin type III"/>
    <property type="match status" value="6"/>
</dbReference>
<dbReference type="PROSITE" id="PS50853">
    <property type="entry name" value="FN3"/>
    <property type="match status" value="10"/>
</dbReference>
<evidence type="ECO:0000259" key="3">
    <source>
        <dbReference type="PROSITE" id="PS50853"/>
    </source>
</evidence>
<sequence length="1427" mass="158391">SGSVIAIFSMIFNVPQYDLISPLLEVINKTTGPKEVNKLGNMAIQLLEVNPLNVYGKSLKVTVTLANSSTFQLQWQFAEDDPKYGTFQGYQVLYRKISEITDEFLLSNDIKENITQARFSVKEECELFEFKVRAYSLEGYGKLSEAVNASTPCKAVQNITATAITYSTIRLDWSPVKGGLFNYYNVTYSITEASLTWHEVVERSYSWVDLVNLRGMTNYSMKVGLMLEDGFTLWSEAVTSETPEGAPSAPPENVMSYNFSATSIYVTWSPVQEEFLNGILRAYQVFYRKSSDTISSPMEIFSTVSSPSVNISDLDKFTVYSVWVKAVTTAAGPSSIVVNVTTGEDVPSLPPSILSAFHLSSTVIRVVWDPIPTEHINGLLLGYHVTAQKVGRVKRSVTIETLNATSMSVDLTGLSKFSEYKILISGFTSKGDGIEAEITSWTDEDTPDSPPTNISVRNNGSMTLDVYWNPVTQEDLNGIILGYSVLLFDALGVFLRNATVMNSTQLYYQFKDLEAWTNYSVKVNAFTSKGAGPVSSSIFVQTGEDVPLVAPTNITGHNTSSTSIFVAWQPVSPETKNLRGIHRGYRIYYMPRETSRPSALSNTTVDVHTSEAELVNLYKYTLYDIYLTVRTRWDGPKSGTVTISTDEGIPDSPPTNVSAHSNMSTVVDVFWNPVIQEDQNGIILGYQVILFNTWDEFLQNVTIMNSNRLYYQFKDLEPWVNRSVKVRAFTSKGTGPYSPGVITTFNEDAPLVAPANVTGHNTSSTSILVTWTPISPKDKNIRGIHRGYSIYYVPRNTSRPSLAKSVAVDVNATHVYLSNLYKYTWYDIYVTVRTRWDGPESETITVSTDEGVPDLPPADVTAKLLDKTEIRVRWGLVPLGYRCGIITGYRISYNSSDSNTSFIDVPSDASDVILTSLAKFTFYYVYVQAHTIKGNGPAHYLKVATYMGVPNLGPPGLTADNWNTTHSVTIRWQPLPLSDDYGDLAGFRVRYQLAKLGDVSVSESSRKELVTFPGTNQVLLENLELYGTYSVWVSAFTLDGHGPASFTYAETCRCNKHLTTNWRQLPPYVSGKNADLPLPDGILASVLSKMAVTCCQTCQSHGESFLEFSLDGDKRNAEKPSDAALKEAISEKTEFHFPIPGSMDQEKFGAEHGYWPLVQTPGVAYIVNTGDSYTPSDALNDTLLDCWAALLVVFVTSLLAGLIIWILVNNQYTTYEEIVEALLDGEVTGALIDAYVLGSRKDLFENPSLRVIKVFDYSSAYGLVLSGEAKKLRTCFGKFAQSHKKEIFETIESHVESVEESSIPLAVERTTGLFDIEGSMFQAALILSSALLLVFVIAGLLWELVKRLKIRRMVATDGDRLKLLTQNTKSEMSGTVKDFITGIEALTEELKSKHSKQRRNLVKTLKSKQQKGVSYNLNGRFTEESTS</sequence>
<keyword evidence="2" id="KW-1133">Transmembrane helix</keyword>
<dbReference type="SMART" id="SM00060">
    <property type="entry name" value="FN3"/>
    <property type="match status" value="10"/>
</dbReference>
<feature type="domain" description="Fibronectin type-III" evidence="3">
    <location>
        <begin position="57"/>
        <end position="154"/>
    </location>
</feature>
<dbReference type="Proteomes" id="UP000275408">
    <property type="component" value="Unassembled WGS sequence"/>
</dbReference>
<name>A0A3M6UK25_POCDA</name>
<feature type="domain" description="Fibronectin type-III" evidence="3">
    <location>
        <begin position="350"/>
        <end position="449"/>
    </location>
</feature>
<dbReference type="PANTHER" id="PTHR46957">
    <property type="entry name" value="CYTOKINE RECEPTOR"/>
    <property type="match status" value="1"/>
</dbReference>
<feature type="domain" description="Fibronectin type-III" evidence="3">
    <location>
        <begin position="155"/>
        <end position="245"/>
    </location>
</feature>
<proteinExistence type="predicted"/>
<gene>
    <name evidence="4" type="ORF">pdam_00013690</name>
</gene>
<keyword evidence="2" id="KW-0472">Membrane</keyword>
<feature type="domain" description="Fibronectin type-III" evidence="3">
    <location>
        <begin position="550"/>
        <end position="648"/>
    </location>
</feature>
<dbReference type="FunFam" id="2.60.40.10:FF:000028">
    <property type="entry name" value="Neuronal cell adhesion molecule"/>
    <property type="match status" value="5"/>
</dbReference>
<keyword evidence="1" id="KW-0677">Repeat</keyword>
<dbReference type="Pfam" id="PF00041">
    <property type="entry name" value="fn3"/>
    <property type="match status" value="9"/>
</dbReference>
<dbReference type="EMBL" id="RCHS01001343">
    <property type="protein sequence ID" value="RMX54031.1"/>
    <property type="molecule type" value="Genomic_DNA"/>
</dbReference>
<evidence type="ECO:0000313" key="5">
    <source>
        <dbReference type="Proteomes" id="UP000275408"/>
    </source>
</evidence>
<evidence type="ECO:0000256" key="2">
    <source>
        <dbReference type="SAM" id="Phobius"/>
    </source>
</evidence>
<dbReference type="InterPro" id="IPR050713">
    <property type="entry name" value="RTP_Phos/Ushers"/>
</dbReference>
<dbReference type="InterPro" id="IPR013783">
    <property type="entry name" value="Ig-like_fold"/>
</dbReference>
<accession>A0A3M6UK25</accession>
<protein>
    <recommendedName>
        <fullName evidence="3">Fibronectin type-III domain-containing protein</fullName>
    </recommendedName>
</protein>
<keyword evidence="5" id="KW-1185">Reference proteome</keyword>
<keyword evidence="2" id="KW-0812">Transmembrane</keyword>
<dbReference type="CDD" id="cd00063">
    <property type="entry name" value="FN3"/>
    <property type="match status" value="10"/>
</dbReference>
<dbReference type="InterPro" id="IPR003961">
    <property type="entry name" value="FN3_dom"/>
</dbReference>
<dbReference type="OrthoDB" id="5978609at2759"/>
<dbReference type="GO" id="GO:0016020">
    <property type="term" value="C:membrane"/>
    <property type="evidence" value="ECO:0007669"/>
    <property type="project" value="UniProtKB-SubCell"/>
</dbReference>
<reference evidence="4 5" key="1">
    <citation type="journal article" date="2018" name="Sci. Rep.">
        <title>Comparative analysis of the Pocillopora damicornis genome highlights role of immune system in coral evolution.</title>
        <authorList>
            <person name="Cunning R."/>
            <person name="Bay R.A."/>
            <person name="Gillette P."/>
            <person name="Baker A.C."/>
            <person name="Traylor-Knowles N."/>
        </authorList>
    </citation>
    <scope>NUCLEOTIDE SEQUENCE [LARGE SCALE GENOMIC DNA]</scope>
    <source>
        <strain evidence="4">RSMAS</strain>
        <tissue evidence="4">Whole animal</tissue>
    </source>
</reference>
<organism evidence="4 5">
    <name type="scientific">Pocillopora damicornis</name>
    <name type="common">Cauliflower coral</name>
    <name type="synonym">Millepora damicornis</name>
    <dbReference type="NCBI Taxonomy" id="46731"/>
    <lineage>
        <taxon>Eukaryota</taxon>
        <taxon>Metazoa</taxon>
        <taxon>Cnidaria</taxon>
        <taxon>Anthozoa</taxon>
        <taxon>Hexacorallia</taxon>
        <taxon>Scleractinia</taxon>
        <taxon>Astrocoeniina</taxon>
        <taxon>Pocilloporidae</taxon>
        <taxon>Pocillopora</taxon>
    </lineage>
</organism>
<feature type="domain" description="Fibronectin type-III" evidence="3">
    <location>
        <begin position="653"/>
        <end position="748"/>
    </location>
</feature>
<dbReference type="PANTHER" id="PTHR46957:SF1">
    <property type="entry name" value="PHOSPHATIDYLINOSITOL PHOSPHATASE PTPRQ"/>
    <property type="match status" value="1"/>
</dbReference>
<comment type="caution">
    <text evidence="4">The sequence shown here is derived from an EMBL/GenBank/DDBJ whole genome shotgun (WGS) entry which is preliminary data.</text>
</comment>
<feature type="domain" description="Fibronectin type-III" evidence="3">
    <location>
        <begin position="250"/>
        <end position="345"/>
    </location>
</feature>
<dbReference type="InterPro" id="IPR036116">
    <property type="entry name" value="FN3_sf"/>
</dbReference>
<feature type="domain" description="Fibronectin type-III" evidence="3">
    <location>
        <begin position="753"/>
        <end position="851"/>
    </location>
</feature>